<feature type="transmembrane region" description="Helical" evidence="7">
    <location>
        <begin position="71"/>
        <end position="88"/>
    </location>
</feature>
<evidence type="ECO:0000313" key="9">
    <source>
        <dbReference type="EMBL" id="MCL9813228.1"/>
    </source>
</evidence>
<evidence type="ECO:0000256" key="2">
    <source>
        <dbReference type="ARBA" id="ARBA00022448"/>
    </source>
</evidence>
<dbReference type="GO" id="GO:0006813">
    <property type="term" value="P:potassium ion transport"/>
    <property type="evidence" value="ECO:0007669"/>
    <property type="project" value="InterPro"/>
</dbReference>
<dbReference type="Pfam" id="PF02080">
    <property type="entry name" value="TrkA_C"/>
    <property type="match status" value="1"/>
</dbReference>
<dbReference type="InterPro" id="IPR051679">
    <property type="entry name" value="DASS-Related_Transporters"/>
</dbReference>
<protein>
    <submittedName>
        <fullName evidence="9">SLC13 family permease</fullName>
    </submittedName>
</protein>
<dbReference type="PROSITE" id="PS51202">
    <property type="entry name" value="RCK_C"/>
    <property type="match status" value="2"/>
</dbReference>
<dbReference type="AlphaFoldDB" id="A0AAE3FQW8"/>
<dbReference type="PROSITE" id="PS01271">
    <property type="entry name" value="NA_SULFATE"/>
    <property type="match status" value="1"/>
</dbReference>
<comment type="subcellular location">
    <subcellularLocation>
        <location evidence="1">Membrane</location>
        <topology evidence="1">Multi-pass membrane protein</topology>
    </subcellularLocation>
</comment>
<keyword evidence="3 7" id="KW-0812">Transmembrane</keyword>
<dbReference type="GO" id="GO:0005886">
    <property type="term" value="C:plasma membrane"/>
    <property type="evidence" value="ECO:0007669"/>
    <property type="project" value="TreeGrafter"/>
</dbReference>
<evidence type="ECO:0000256" key="4">
    <source>
        <dbReference type="ARBA" id="ARBA00022737"/>
    </source>
</evidence>
<name>A0AAE3FQW8_9EURY</name>
<gene>
    <name evidence="9" type="ORF">AArcSt11_06120</name>
</gene>
<feature type="transmembrane region" description="Helical" evidence="7">
    <location>
        <begin position="21"/>
        <end position="40"/>
    </location>
</feature>
<dbReference type="InterPro" id="IPR036721">
    <property type="entry name" value="RCK_C_sf"/>
</dbReference>
<proteinExistence type="predicted"/>
<evidence type="ECO:0000313" key="10">
    <source>
        <dbReference type="Proteomes" id="UP001202674"/>
    </source>
</evidence>
<keyword evidence="2" id="KW-0813">Transport</keyword>
<dbReference type="PANTHER" id="PTHR43652:SF2">
    <property type="entry name" value="BASIC AMINO ACID ANTIPORTER YFCC-RELATED"/>
    <property type="match status" value="1"/>
</dbReference>
<sequence length="628" mass="66221">MIAAAVATVSAATTTAPPALSVDMLVVFGIIAVALVLFVWEPVPIDITAIGVMVALIVLEPWTGVDLAQGLSGFSSSATIAVLGMFVLSEGIRRTGLISVIGSEIADRYGDSSFKQLVAVLGLSGGTAGFINNTPVVAVMIPMVSELSDRTGVSPSKLLMPISFAAMMGGMLTLVGTSTNLLASDIYDSMGAEYEAFSMFEFTTLGLLVLVVGCAYLLTIGVRLTPERVKISEELTDDFEMAEYLTEVVVEEDSQFIGQTVDECLRSMDVDADIVQFIRGKQAFTEPLAQKEIRSGDVLVLRTDRESLTSLIETQGLGLAPDAEADVGDEALNVDDDEVEEVESQQLAEVVITPDSSLIGETLETLNFRQRYDATVLAIRRGGRVIHARMDERRLRGGDTLLIQASADTFQRFANDRNFVVAGEFYVPEYRKSKLPIALGIVALVVGLAGAGLAPIAVAALGGMVAMVATGCLRPSEVYEAVDWNVIFLLAGLIPLGIAMEATGGAAFIAGHVVSATGGLDLLILLGVLYLLTAVLTNIVSNNASVVLMIPVSVDIAVAVGGDPLAFALAVTFAASTAFMTPVGYQTNLMVYGPGGYRFTDYMRVGGPLQLLLTVVTVLGIHAIWGVA</sequence>
<dbReference type="PANTHER" id="PTHR43652">
    <property type="entry name" value="BASIC AMINO ACID ANTIPORTER YFCC-RELATED"/>
    <property type="match status" value="1"/>
</dbReference>
<dbReference type="Proteomes" id="UP001202674">
    <property type="component" value="Unassembled WGS sequence"/>
</dbReference>
<dbReference type="InterPro" id="IPR031312">
    <property type="entry name" value="Na/sul_symport_CS"/>
</dbReference>
<dbReference type="EMBL" id="JAKRVY010000002">
    <property type="protein sequence ID" value="MCL9813228.1"/>
    <property type="molecule type" value="Genomic_DNA"/>
</dbReference>
<feature type="transmembrane region" description="Helical" evidence="7">
    <location>
        <begin position="486"/>
        <end position="510"/>
    </location>
</feature>
<keyword evidence="5 7" id="KW-1133">Transmembrane helix</keyword>
<feature type="transmembrane region" description="Helical" evidence="7">
    <location>
        <begin position="158"/>
        <end position="176"/>
    </location>
</feature>
<accession>A0AAE3FQW8</accession>
<evidence type="ECO:0000256" key="5">
    <source>
        <dbReference type="ARBA" id="ARBA00022989"/>
    </source>
</evidence>
<feature type="domain" description="RCK C-terminal" evidence="8">
    <location>
        <begin position="233"/>
        <end position="317"/>
    </location>
</feature>
<feature type="transmembrane region" description="Helical" evidence="7">
    <location>
        <begin position="437"/>
        <end position="466"/>
    </location>
</feature>
<organism evidence="9 10">
    <name type="scientific">Natranaeroarchaeum aerophilus</name>
    <dbReference type="NCBI Taxonomy" id="2917711"/>
    <lineage>
        <taxon>Archaea</taxon>
        <taxon>Methanobacteriati</taxon>
        <taxon>Methanobacteriota</taxon>
        <taxon>Stenosarchaea group</taxon>
        <taxon>Halobacteria</taxon>
        <taxon>Halobacteriales</taxon>
        <taxon>Natronoarchaeaceae</taxon>
        <taxon>Natranaeroarchaeum</taxon>
    </lineage>
</organism>
<dbReference type="Gene3D" id="3.30.70.1450">
    <property type="entry name" value="Regulator of K+ conductance, C-terminal domain"/>
    <property type="match status" value="2"/>
</dbReference>
<dbReference type="FunFam" id="3.30.70.1450:FF:000009">
    <property type="entry name" value="SLC13 family permease"/>
    <property type="match status" value="1"/>
</dbReference>
<evidence type="ECO:0000256" key="1">
    <source>
        <dbReference type="ARBA" id="ARBA00004141"/>
    </source>
</evidence>
<feature type="transmembrane region" description="Helical" evidence="7">
    <location>
        <begin position="196"/>
        <end position="218"/>
    </location>
</feature>
<feature type="transmembrane region" description="Helical" evidence="7">
    <location>
        <begin position="47"/>
        <end position="65"/>
    </location>
</feature>
<reference evidence="9 10" key="1">
    <citation type="journal article" date="2022" name="Syst. Appl. Microbiol.">
        <title>Natronocalculus amylovorans gen. nov., sp. nov., and Natranaeroarchaeum aerophilus sp. nov., dominant culturable amylolytic natronoarchaea from hypersaline soda lakes in southwestern Siberia.</title>
        <authorList>
            <person name="Sorokin D.Y."/>
            <person name="Elcheninov A.G."/>
            <person name="Khizhniak T.V."/>
            <person name="Koenen M."/>
            <person name="Bale N.J."/>
            <person name="Damste J.S.S."/>
            <person name="Kublanov I.V."/>
        </authorList>
    </citation>
    <scope>NUCLEOTIDE SEQUENCE [LARGE SCALE GENOMIC DNA]</scope>
    <source>
        <strain evidence="9 10">AArc-St1-1</strain>
    </source>
</reference>
<evidence type="ECO:0000256" key="3">
    <source>
        <dbReference type="ARBA" id="ARBA00022692"/>
    </source>
</evidence>
<dbReference type="GO" id="GO:0008324">
    <property type="term" value="F:monoatomic cation transmembrane transporter activity"/>
    <property type="evidence" value="ECO:0007669"/>
    <property type="project" value="InterPro"/>
</dbReference>
<feature type="domain" description="RCK C-terminal" evidence="8">
    <location>
        <begin position="335"/>
        <end position="419"/>
    </location>
</feature>
<comment type="caution">
    <text evidence="9">The sequence shown here is derived from an EMBL/GenBank/DDBJ whole genome shotgun (WGS) entry which is preliminary data.</text>
</comment>
<keyword evidence="10" id="KW-1185">Reference proteome</keyword>
<evidence type="ECO:0000259" key="8">
    <source>
        <dbReference type="PROSITE" id="PS51202"/>
    </source>
</evidence>
<dbReference type="InterPro" id="IPR006037">
    <property type="entry name" value="RCK_C"/>
</dbReference>
<evidence type="ECO:0000256" key="7">
    <source>
        <dbReference type="SAM" id="Phobius"/>
    </source>
</evidence>
<keyword evidence="4" id="KW-0677">Repeat</keyword>
<keyword evidence="6 7" id="KW-0472">Membrane</keyword>
<dbReference type="RefSeq" id="WP_250595487.1">
    <property type="nucleotide sequence ID" value="NZ_JAKRVY010000002.1"/>
</dbReference>
<dbReference type="SUPFAM" id="SSF116726">
    <property type="entry name" value="TrkA C-terminal domain-like"/>
    <property type="match status" value="2"/>
</dbReference>
<evidence type="ECO:0000256" key="6">
    <source>
        <dbReference type="ARBA" id="ARBA00023136"/>
    </source>
</evidence>
<dbReference type="InterPro" id="IPR004680">
    <property type="entry name" value="Cit_transptr-like_dom"/>
</dbReference>
<feature type="transmembrane region" description="Helical" evidence="7">
    <location>
        <begin position="565"/>
        <end position="585"/>
    </location>
</feature>
<feature type="transmembrane region" description="Helical" evidence="7">
    <location>
        <begin position="605"/>
        <end position="625"/>
    </location>
</feature>
<dbReference type="Pfam" id="PF03600">
    <property type="entry name" value="CitMHS"/>
    <property type="match status" value="1"/>
</dbReference>